<comment type="function">
    <text evidence="5">Part of a binding-protein-dependent transport system for aliphatic sulfonates. Putative binding protein.</text>
</comment>
<keyword evidence="4 7" id="KW-0732">Signal</keyword>
<dbReference type="PANTHER" id="PTHR30024">
    <property type="entry name" value="ALIPHATIC SULFONATES-BINDING PROTEIN-RELATED"/>
    <property type="match status" value="1"/>
</dbReference>
<feature type="chain" id="PRO_5042005620" description="Putative aliphatic sulfonates-binding protein" evidence="7">
    <location>
        <begin position="28"/>
        <end position="327"/>
    </location>
</feature>
<name>A0AAE9I4X5_9BURK</name>
<dbReference type="CDD" id="cd01008">
    <property type="entry name" value="PBP2_NrtA_SsuA_CpmA_like"/>
    <property type="match status" value="1"/>
</dbReference>
<dbReference type="EMBL" id="CP097331">
    <property type="protein sequence ID" value="URF06142.1"/>
    <property type="molecule type" value="Genomic_DNA"/>
</dbReference>
<evidence type="ECO:0000256" key="1">
    <source>
        <dbReference type="ARBA" id="ARBA00004418"/>
    </source>
</evidence>
<evidence type="ECO:0000313" key="10">
    <source>
        <dbReference type="EMBL" id="URF06142.1"/>
    </source>
</evidence>
<dbReference type="EMBL" id="VCIZ01000007">
    <property type="protein sequence ID" value="TSP12207.1"/>
    <property type="molecule type" value="Genomic_DNA"/>
</dbReference>
<evidence type="ECO:0000259" key="8">
    <source>
        <dbReference type="Pfam" id="PF09084"/>
    </source>
</evidence>
<dbReference type="InterPro" id="IPR015168">
    <property type="entry name" value="SsuA/THI5"/>
</dbReference>
<evidence type="ECO:0000256" key="2">
    <source>
        <dbReference type="ARBA" id="ARBA00010742"/>
    </source>
</evidence>
<comment type="subcellular location">
    <subcellularLocation>
        <location evidence="1">Periplasm</location>
    </subcellularLocation>
</comment>
<dbReference type="Gene3D" id="3.40.190.10">
    <property type="entry name" value="Periplasmic binding protein-like II"/>
    <property type="match status" value="2"/>
</dbReference>
<sequence>MFLRSVTRRARDVLGLALAATTFSAGAAQVVNIGVQPATQPIYIAKAAGYLAPLEAKYNVTFKFHSFPYGAPENQAMAAGNLDLASAGMGPAVVASARLPAKLLGITILEQTAIVVPSDSPVRTIADLKGKRIAYPGEGSQQYPLLLNALQKAGLKASDVQLFKTSGSQVGTLVEQHSVDAGITWDPHISMALAGGKTRVLLKAEKILPLKGGHYVGDGFYGRTEFIDAHPDLVRDIMAAQIRAIKLINREPQKAVEMWAKEIGFPPKVIEYSLKEGISVYSTDMVPDAETLKVYASFLKQASILQEGDEPKLAPEPARQALAAEKP</sequence>
<protein>
    <recommendedName>
        <fullName evidence="6">Putative aliphatic sulfonates-binding protein</fullName>
    </recommendedName>
</protein>
<evidence type="ECO:0000256" key="5">
    <source>
        <dbReference type="ARBA" id="ARBA00055538"/>
    </source>
</evidence>
<evidence type="ECO:0000256" key="6">
    <source>
        <dbReference type="ARBA" id="ARBA00070228"/>
    </source>
</evidence>
<dbReference type="FunFam" id="3.40.190.10:FF:000050">
    <property type="entry name" value="Sulfonate ABC transporter substrate-binding protein"/>
    <property type="match status" value="1"/>
</dbReference>
<feature type="signal peptide" evidence="7">
    <location>
        <begin position="1"/>
        <end position="27"/>
    </location>
</feature>
<evidence type="ECO:0000313" key="11">
    <source>
        <dbReference type="Proteomes" id="UP000318943"/>
    </source>
</evidence>
<dbReference type="KEGG" id="ccam:M5D45_23715"/>
<accession>A0AAE9I4X5</accession>
<gene>
    <name evidence="9" type="ORF">FGG12_14455</name>
    <name evidence="10" type="ORF">M5D45_23715</name>
</gene>
<evidence type="ECO:0000256" key="4">
    <source>
        <dbReference type="ARBA" id="ARBA00022729"/>
    </source>
</evidence>
<dbReference type="Proteomes" id="UP001056132">
    <property type="component" value="Chromosome 2"/>
</dbReference>
<reference evidence="9 11" key="1">
    <citation type="submission" date="2019-05" db="EMBL/GenBank/DDBJ databases">
        <title>Whole genome sequence analysis of Cupriavidus campinensis S14E4C strain.</title>
        <authorList>
            <person name="Abbaszade G."/>
            <person name="Szabo A."/>
            <person name="Toumi M."/>
            <person name="Toth E."/>
        </authorList>
    </citation>
    <scope>NUCLEOTIDE SEQUENCE [LARGE SCALE GENOMIC DNA]</scope>
    <source>
        <strain evidence="9 11">S14E4C</strain>
    </source>
</reference>
<keyword evidence="3" id="KW-0813">Transport</keyword>
<dbReference type="PANTHER" id="PTHR30024:SF47">
    <property type="entry name" value="TAURINE-BINDING PERIPLASMIC PROTEIN"/>
    <property type="match status" value="1"/>
</dbReference>
<dbReference type="AlphaFoldDB" id="A0AAE9I4X5"/>
<evidence type="ECO:0000256" key="3">
    <source>
        <dbReference type="ARBA" id="ARBA00022448"/>
    </source>
</evidence>
<keyword evidence="11" id="KW-1185">Reference proteome</keyword>
<dbReference type="Proteomes" id="UP000318943">
    <property type="component" value="Unassembled WGS sequence"/>
</dbReference>
<evidence type="ECO:0000256" key="7">
    <source>
        <dbReference type="SAM" id="SignalP"/>
    </source>
</evidence>
<comment type="similarity">
    <text evidence="2">Belongs to the bacterial solute-binding protein SsuA/TauA family.</text>
</comment>
<reference evidence="10" key="3">
    <citation type="submission" date="2022-05" db="EMBL/GenBank/DDBJ databases">
        <authorList>
            <person name="Kunte H.-J."/>
        </authorList>
    </citation>
    <scope>NUCLEOTIDE SEQUENCE</scope>
    <source>
        <strain evidence="10">G5</strain>
    </source>
</reference>
<dbReference type="SUPFAM" id="SSF53850">
    <property type="entry name" value="Periplasmic binding protein-like II"/>
    <property type="match status" value="1"/>
</dbReference>
<dbReference type="RefSeq" id="WP_144198354.1">
    <property type="nucleotide sequence ID" value="NZ_CAJPVH010000001.1"/>
</dbReference>
<evidence type="ECO:0000313" key="12">
    <source>
        <dbReference type="Proteomes" id="UP001056132"/>
    </source>
</evidence>
<dbReference type="GO" id="GO:0042597">
    <property type="term" value="C:periplasmic space"/>
    <property type="evidence" value="ECO:0007669"/>
    <property type="project" value="UniProtKB-SubCell"/>
</dbReference>
<proteinExistence type="inferred from homology"/>
<dbReference type="Pfam" id="PF09084">
    <property type="entry name" value="NMT1"/>
    <property type="match status" value="1"/>
</dbReference>
<reference evidence="10" key="2">
    <citation type="journal article" date="2022" name="Microbiol. Resour. Announc.">
        <title>Genome Sequence of Cupriavidus campinensis Strain G5, a Member of a Bacterial Consortium Capable of Polyethylene Degradation.</title>
        <authorList>
            <person name="Schneider B."/>
            <person name="Pfeiffer F."/>
            <person name="Dyall-Smith M."/>
            <person name="Kunte H.J."/>
        </authorList>
    </citation>
    <scope>NUCLEOTIDE SEQUENCE</scope>
    <source>
        <strain evidence="10">G5</strain>
    </source>
</reference>
<evidence type="ECO:0000313" key="9">
    <source>
        <dbReference type="EMBL" id="TSP12207.1"/>
    </source>
</evidence>
<organism evidence="10 12">
    <name type="scientific">Cupriavidus campinensis</name>
    <dbReference type="NCBI Taxonomy" id="151783"/>
    <lineage>
        <taxon>Bacteria</taxon>
        <taxon>Pseudomonadati</taxon>
        <taxon>Pseudomonadota</taxon>
        <taxon>Betaproteobacteria</taxon>
        <taxon>Burkholderiales</taxon>
        <taxon>Burkholderiaceae</taxon>
        <taxon>Cupriavidus</taxon>
    </lineage>
</organism>
<feature type="domain" description="SsuA/THI5-like" evidence="8">
    <location>
        <begin position="37"/>
        <end position="255"/>
    </location>
</feature>